<evidence type="ECO:0000313" key="1">
    <source>
        <dbReference type="EMBL" id="KAH0628639.1"/>
    </source>
</evidence>
<dbReference type="Proteomes" id="UP000826234">
    <property type="component" value="Unassembled WGS sequence"/>
</dbReference>
<organism evidence="1 2">
    <name type="scientific">Phrynosoma platyrhinos</name>
    <name type="common">Desert horned lizard</name>
    <dbReference type="NCBI Taxonomy" id="52577"/>
    <lineage>
        <taxon>Eukaryota</taxon>
        <taxon>Metazoa</taxon>
        <taxon>Chordata</taxon>
        <taxon>Craniata</taxon>
        <taxon>Vertebrata</taxon>
        <taxon>Euteleostomi</taxon>
        <taxon>Lepidosauria</taxon>
        <taxon>Squamata</taxon>
        <taxon>Bifurcata</taxon>
        <taxon>Unidentata</taxon>
        <taxon>Episquamata</taxon>
        <taxon>Toxicofera</taxon>
        <taxon>Iguania</taxon>
        <taxon>Phrynosomatidae</taxon>
        <taxon>Phrynosomatinae</taxon>
        <taxon>Phrynosoma</taxon>
    </lineage>
</organism>
<dbReference type="PANTHER" id="PTHR21435">
    <property type="entry name" value="MITOCHONDRIAL IMPORT INNER MEMBRANE TRANSLOCASE SUBUNIT TIM29"/>
    <property type="match status" value="1"/>
</dbReference>
<name>A0ABQ7TGL4_PHRPL</name>
<dbReference type="EMBL" id="JAIPUX010000439">
    <property type="protein sequence ID" value="KAH0628639.1"/>
    <property type="molecule type" value="Genomic_DNA"/>
</dbReference>
<dbReference type="InterPro" id="IPR019322">
    <property type="entry name" value="TIMM29"/>
</dbReference>
<accession>A0ABQ7TGL4</accession>
<evidence type="ECO:0000313" key="2">
    <source>
        <dbReference type="Proteomes" id="UP000826234"/>
    </source>
</evidence>
<dbReference type="PANTHER" id="PTHR21435:SF1">
    <property type="entry name" value="MITOCHONDRIAL IMPORT INNER MEMBRANE TRANSLOCASE SUBUNIT TIM29"/>
    <property type="match status" value="1"/>
</dbReference>
<gene>
    <name evidence="1" type="ORF">JD844_010021</name>
</gene>
<sequence>MAAPPSEEAPAAAEKRSPWQRRLGSGRLASWWRSLLQDYAEAFAEVARGVRRRPGRAGLWAALLSGALGCGLRSPCESSFEAGLLEASAALLLLSPGTRSAAAEAHLRRLLELRDRGRLRFQSLLLLSVVYEAPFDAGADLYLAHCPHLQPRWAELPGRLLDVGFWGRWWVLRARMRDADINEEEFRHLPERLRTLSFHHLHSEANERLFEEKYRPVILTEEQLQQAERELP</sequence>
<keyword evidence="2" id="KW-1185">Reference proteome</keyword>
<proteinExistence type="predicted"/>
<comment type="caution">
    <text evidence="1">The sequence shown here is derived from an EMBL/GenBank/DDBJ whole genome shotgun (WGS) entry which is preliminary data.</text>
</comment>
<reference evidence="1 2" key="1">
    <citation type="journal article" date="2022" name="Gigascience">
        <title>A chromosome-level genome assembly and annotation of the desert horned lizard, Phrynosoma platyrhinos, provides insight into chromosomal rearrangements among reptiles.</title>
        <authorList>
            <person name="Koochekian N."/>
            <person name="Ascanio A."/>
            <person name="Farleigh K."/>
            <person name="Card D.C."/>
            <person name="Schield D.R."/>
            <person name="Castoe T.A."/>
            <person name="Jezkova T."/>
        </authorList>
    </citation>
    <scope>NUCLEOTIDE SEQUENCE [LARGE SCALE GENOMIC DNA]</scope>
    <source>
        <strain evidence="1">NK-2021</strain>
    </source>
</reference>
<protein>
    <recommendedName>
        <fullName evidence="3">Mitochondrial import inner membrane translocase subunit Tim29</fullName>
    </recommendedName>
</protein>
<dbReference type="Pfam" id="PF10171">
    <property type="entry name" value="Tim29"/>
    <property type="match status" value="1"/>
</dbReference>
<evidence type="ECO:0008006" key="3">
    <source>
        <dbReference type="Google" id="ProtNLM"/>
    </source>
</evidence>